<dbReference type="AlphaFoldDB" id="A0A438DFE6"/>
<dbReference type="Proteomes" id="UP000288805">
    <property type="component" value="Unassembled WGS sequence"/>
</dbReference>
<comment type="caution">
    <text evidence="1">The sequence shown here is derived from an EMBL/GenBank/DDBJ whole genome shotgun (WGS) entry which is preliminary data.</text>
</comment>
<dbReference type="EMBL" id="QGNW01001652">
    <property type="protein sequence ID" value="RVW34217.1"/>
    <property type="molecule type" value="Genomic_DNA"/>
</dbReference>
<sequence>MSTSSLEQAILKISKVMEDFVGEQQKINSHLNEKIDNLESSMNILGLSPRVGEATKVMLTSRTGHLLDLQYNGS</sequence>
<name>A0A438DFE6_VITVI</name>
<gene>
    <name evidence="1" type="ORF">CK203_102215</name>
</gene>
<protein>
    <submittedName>
        <fullName evidence="1">Uncharacterized protein</fullName>
    </submittedName>
</protein>
<accession>A0A438DFE6</accession>
<proteinExistence type="predicted"/>
<organism evidence="1 2">
    <name type="scientific">Vitis vinifera</name>
    <name type="common">Grape</name>
    <dbReference type="NCBI Taxonomy" id="29760"/>
    <lineage>
        <taxon>Eukaryota</taxon>
        <taxon>Viridiplantae</taxon>
        <taxon>Streptophyta</taxon>
        <taxon>Embryophyta</taxon>
        <taxon>Tracheophyta</taxon>
        <taxon>Spermatophyta</taxon>
        <taxon>Magnoliopsida</taxon>
        <taxon>eudicotyledons</taxon>
        <taxon>Gunneridae</taxon>
        <taxon>Pentapetalae</taxon>
        <taxon>rosids</taxon>
        <taxon>Vitales</taxon>
        <taxon>Vitaceae</taxon>
        <taxon>Viteae</taxon>
        <taxon>Vitis</taxon>
    </lineage>
</organism>
<evidence type="ECO:0000313" key="2">
    <source>
        <dbReference type="Proteomes" id="UP000288805"/>
    </source>
</evidence>
<reference evidence="1 2" key="1">
    <citation type="journal article" date="2018" name="PLoS Genet.">
        <title>Population sequencing reveals clonal diversity and ancestral inbreeding in the grapevine cultivar Chardonnay.</title>
        <authorList>
            <person name="Roach M.J."/>
            <person name="Johnson D.L."/>
            <person name="Bohlmann J."/>
            <person name="van Vuuren H.J."/>
            <person name="Jones S.J."/>
            <person name="Pretorius I.S."/>
            <person name="Schmidt S.A."/>
            <person name="Borneman A.R."/>
        </authorList>
    </citation>
    <scope>NUCLEOTIDE SEQUENCE [LARGE SCALE GENOMIC DNA]</scope>
    <source>
        <strain evidence="2">cv. Chardonnay</strain>
        <tissue evidence="1">Leaf</tissue>
    </source>
</reference>
<evidence type="ECO:0000313" key="1">
    <source>
        <dbReference type="EMBL" id="RVW34217.1"/>
    </source>
</evidence>